<gene>
    <name evidence="2" type="ORF">ORAREDHAP_LOCUS35846</name>
</gene>
<reference evidence="3" key="1">
    <citation type="journal article" date="2020" name="Genome Biol.">
        <title>Gamete binning: chromosome-level and haplotype-resolved genome assembly enabled by high-throughput single-cell sequencing of gamete genomes.</title>
        <authorList>
            <person name="Campoy J.A."/>
            <person name="Sun H."/>
            <person name="Goel M."/>
            <person name="Jiao W.-B."/>
            <person name="Folz-Donahue K."/>
            <person name="Wang N."/>
            <person name="Rubio M."/>
            <person name="Liu C."/>
            <person name="Kukat C."/>
            <person name="Ruiz D."/>
            <person name="Huettel B."/>
            <person name="Schneeberger K."/>
        </authorList>
    </citation>
    <scope>NUCLEOTIDE SEQUENCE [LARGE SCALE GENOMIC DNA]</scope>
    <source>
        <strain evidence="3">cv. Rojo Pasion</strain>
    </source>
</reference>
<proteinExistence type="predicted"/>
<keyword evidence="3" id="KW-1185">Reference proteome</keyword>
<dbReference type="EMBL" id="CAEKKB010000006">
    <property type="protein sequence ID" value="CAB4313062.1"/>
    <property type="molecule type" value="Genomic_DNA"/>
</dbReference>
<feature type="transmembrane region" description="Helical" evidence="1">
    <location>
        <begin position="45"/>
        <end position="66"/>
    </location>
</feature>
<keyword evidence="1" id="KW-1133">Transmembrane helix</keyword>
<evidence type="ECO:0000256" key="1">
    <source>
        <dbReference type="SAM" id="Phobius"/>
    </source>
</evidence>
<dbReference type="AlphaFoldDB" id="A0A6J5XLZ7"/>
<dbReference type="OrthoDB" id="29755at2759"/>
<protein>
    <submittedName>
        <fullName evidence="2">Uncharacterized protein</fullName>
    </submittedName>
</protein>
<name>A0A6J5XLZ7_PRUAR</name>
<accession>A0A6J5XLZ7</accession>
<evidence type="ECO:0000313" key="3">
    <source>
        <dbReference type="Proteomes" id="UP000507245"/>
    </source>
</evidence>
<organism evidence="2 3">
    <name type="scientific">Prunus armeniaca</name>
    <name type="common">Apricot</name>
    <name type="synonym">Armeniaca vulgaris</name>
    <dbReference type="NCBI Taxonomy" id="36596"/>
    <lineage>
        <taxon>Eukaryota</taxon>
        <taxon>Viridiplantae</taxon>
        <taxon>Streptophyta</taxon>
        <taxon>Embryophyta</taxon>
        <taxon>Tracheophyta</taxon>
        <taxon>Spermatophyta</taxon>
        <taxon>Magnoliopsida</taxon>
        <taxon>eudicotyledons</taxon>
        <taxon>Gunneridae</taxon>
        <taxon>Pentapetalae</taxon>
        <taxon>rosids</taxon>
        <taxon>fabids</taxon>
        <taxon>Rosales</taxon>
        <taxon>Rosaceae</taxon>
        <taxon>Amygdaloideae</taxon>
        <taxon>Amygdaleae</taxon>
        <taxon>Prunus</taxon>
    </lineage>
</organism>
<sequence>MSICRVDSMCKKYDKYDIEKQQRHHRNPYGDDAFPRLCARVNYKILSRSSGLVESLLFFILLFLFGCRENVGTERKGKQKGSSVWCLVFDCVLKCAESREGMVKNNSVSCSTRLEIGHRPFQFLWTGRFQMVGAQTSLNFRAVCLSPTTVYDHETSNFVEFYSIRLFYSSCL</sequence>
<keyword evidence="1" id="KW-0472">Membrane</keyword>
<evidence type="ECO:0000313" key="2">
    <source>
        <dbReference type="EMBL" id="CAB4313062.1"/>
    </source>
</evidence>
<keyword evidence="1" id="KW-0812">Transmembrane</keyword>
<dbReference type="Proteomes" id="UP000507245">
    <property type="component" value="Unassembled WGS sequence"/>
</dbReference>